<proteinExistence type="predicted"/>
<evidence type="ECO:0000313" key="2">
    <source>
        <dbReference type="Proteomes" id="UP000317800"/>
    </source>
</evidence>
<evidence type="ECO:0000313" key="1">
    <source>
        <dbReference type="EMBL" id="QDP42883.1"/>
    </source>
</evidence>
<sequence length="107" mass="12358">MISVEESRRQALEQLKQRIPETPALVKKAEKFVNELAEIIYDVTGNRLEKVKVTKEEFAAIEEYTRKLRYARGIDHDALMESLEEKYGMVYEIVTAHGCVRIEAEGN</sequence>
<reference evidence="1 2" key="1">
    <citation type="submission" date="2019-06" db="EMBL/GenBank/DDBJ databases">
        <authorList>
            <person name="Hertel R."/>
        </authorList>
    </citation>
    <scope>NUCLEOTIDE SEQUENCE [LARGE SCALE GENOMIC DNA]</scope>
</reference>
<name>A0A516KMR2_9CAUD</name>
<accession>A0A516KMR2</accession>
<gene>
    <name evidence="1" type="ORF">Goe8_c01100</name>
</gene>
<dbReference type="Proteomes" id="UP000317800">
    <property type="component" value="Segment"/>
</dbReference>
<protein>
    <submittedName>
        <fullName evidence="1">Putative calcineurin-like phosphoesterase</fullName>
    </submittedName>
</protein>
<dbReference type="EMBL" id="MN043729">
    <property type="protein sequence ID" value="QDP42883.1"/>
    <property type="molecule type" value="Genomic_DNA"/>
</dbReference>
<organism evidence="1 2">
    <name type="scientific">Bacillus phage vB_BmeM-Goe8</name>
    <dbReference type="NCBI Taxonomy" id="2593638"/>
    <lineage>
        <taxon>Viruses</taxon>
        <taxon>Duplodnaviria</taxon>
        <taxon>Heunggongvirae</taxon>
        <taxon>Uroviricota</taxon>
        <taxon>Caudoviricetes</taxon>
        <taxon>Herelleviridae</taxon>
        <taxon>Bastillevirinae</taxon>
        <taxon>Goettingenvirus</taxon>
        <taxon>Goettingenvirus goe8</taxon>
    </lineage>
</organism>
<keyword evidence="2" id="KW-1185">Reference proteome</keyword>